<dbReference type="PANTHER" id="PTHR43134">
    <property type="entry name" value="SIGNAL RECOGNITION PARTICLE RECEPTOR SUBUNIT ALPHA"/>
    <property type="match status" value="1"/>
</dbReference>
<dbReference type="GO" id="GO:0005789">
    <property type="term" value="C:endoplasmic reticulum membrane"/>
    <property type="evidence" value="ECO:0007669"/>
    <property type="project" value="TreeGrafter"/>
</dbReference>
<sequence>MRKPSLLWFTNLSKTCFWLFQNGLKILIAACDTGAIEQLRVYVALGKNSMLTWIWKDAGLAKDCYGGDICCWPIFSKINKGGTSYAKQRTNNASVSEISVNILNKIVFVGEALVGNEAVSS</sequence>
<dbReference type="GO" id="GO:0045047">
    <property type="term" value="P:protein targeting to ER"/>
    <property type="evidence" value="ECO:0007669"/>
    <property type="project" value="TreeGrafter"/>
</dbReference>
<dbReference type="AlphaFoldDB" id="A0A2I1FWD0"/>
<name>A0A2I1FWD0_9GLOM</name>
<dbReference type="GO" id="GO:0003924">
    <property type="term" value="F:GTPase activity"/>
    <property type="evidence" value="ECO:0007669"/>
    <property type="project" value="TreeGrafter"/>
</dbReference>
<comment type="caution">
    <text evidence="1">The sequence shown here is derived from an EMBL/GenBank/DDBJ whole genome shotgun (WGS) entry which is preliminary data.</text>
</comment>
<accession>A0A2I1FWD0</accession>
<dbReference type="InterPro" id="IPR027417">
    <property type="entry name" value="P-loop_NTPase"/>
</dbReference>
<reference evidence="1 2" key="1">
    <citation type="submission" date="2015-10" db="EMBL/GenBank/DDBJ databases">
        <title>Genome analyses suggest a sexual origin of heterokaryosis in a supposedly ancient asexual fungus.</title>
        <authorList>
            <person name="Ropars J."/>
            <person name="Sedzielewska K."/>
            <person name="Noel J."/>
            <person name="Charron P."/>
            <person name="Farinelli L."/>
            <person name="Marton T."/>
            <person name="Kruger M."/>
            <person name="Pelin A."/>
            <person name="Brachmann A."/>
            <person name="Corradi N."/>
        </authorList>
    </citation>
    <scope>NUCLEOTIDE SEQUENCE [LARGE SCALE GENOMIC DNA]</scope>
    <source>
        <strain evidence="1 2">A4</strain>
    </source>
</reference>
<dbReference type="EMBL" id="LLXI01000036">
    <property type="protein sequence ID" value="PKY38680.1"/>
    <property type="molecule type" value="Genomic_DNA"/>
</dbReference>
<gene>
    <name evidence="1" type="ORF">RhiirA4_336690</name>
</gene>
<evidence type="ECO:0000313" key="2">
    <source>
        <dbReference type="Proteomes" id="UP000234323"/>
    </source>
</evidence>
<dbReference type="GO" id="GO:0005047">
    <property type="term" value="F:signal recognition particle binding"/>
    <property type="evidence" value="ECO:0007669"/>
    <property type="project" value="TreeGrafter"/>
</dbReference>
<evidence type="ECO:0000313" key="1">
    <source>
        <dbReference type="EMBL" id="PKY38680.1"/>
    </source>
</evidence>
<protein>
    <submittedName>
        <fullName evidence="1">Uncharacterized protein</fullName>
    </submittedName>
</protein>
<dbReference type="VEuPathDB" id="FungiDB:FUN_005036"/>
<dbReference type="VEuPathDB" id="FungiDB:RhiirA1_448384"/>
<proteinExistence type="predicted"/>
<organism evidence="1 2">
    <name type="scientific">Rhizophagus irregularis</name>
    <dbReference type="NCBI Taxonomy" id="588596"/>
    <lineage>
        <taxon>Eukaryota</taxon>
        <taxon>Fungi</taxon>
        <taxon>Fungi incertae sedis</taxon>
        <taxon>Mucoromycota</taxon>
        <taxon>Glomeromycotina</taxon>
        <taxon>Glomeromycetes</taxon>
        <taxon>Glomerales</taxon>
        <taxon>Glomeraceae</taxon>
        <taxon>Rhizophagus</taxon>
    </lineage>
</organism>
<dbReference type="Gene3D" id="3.40.50.300">
    <property type="entry name" value="P-loop containing nucleotide triphosphate hydrolases"/>
    <property type="match status" value="1"/>
</dbReference>
<dbReference type="PANTHER" id="PTHR43134:SF1">
    <property type="entry name" value="SIGNAL RECOGNITION PARTICLE RECEPTOR SUBUNIT ALPHA"/>
    <property type="match status" value="1"/>
</dbReference>
<dbReference type="Proteomes" id="UP000234323">
    <property type="component" value="Unassembled WGS sequence"/>
</dbReference>
<keyword evidence="2" id="KW-1185">Reference proteome</keyword>